<proteinExistence type="predicted"/>
<dbReference type="EMBL" id="SAYU02000026">
    <property type="protein sequence ID" value="NHA68310.1"/>
    <property type="molecule type" value="Genomic_DNA"/>
</dbReference>
<organism evidence="2 3">
    <name type="scientific">Phycicoccus flavus</name>
    <dbReference type="NCBI Taxonomy" id="2502783"/>
    <lineage>
        <taxon>Bacteria</taxon>
        <taxon>Bacillati</taxon>
        <taxon>Actinomycetota</taxon>
        <taxon>Actinomycetes</taxon>
        <taxon>Micrococcales</taxon>
        <taxon>Intrasporangiaceae</taxon>
        <taxon>Phycicoccus</taxon>
    </lineage>
</organism>
<dbReference type="AlphaFoldDB" id="A0A8T6R4A7"/>
<feature type="compositionally biased region" description="Low complexity" evidence="1">
    <location>
        <begin position="37"/>
        <end position="56"/>
    </location>
</feature>
<gene>
    <name evidence="2" type="ORF">EPD83_009635</name>
</gene>
<comment type="caution">
    <text evidence="2">The sequence shown here is derived from an EMBL/GenBank/DDBJ whole genome shotgun (WGS) entry which is preliminary data.</text>
</comment>
<feature type="compositionally biased region" description="Basic and acidic residues" evidence="1">
    <location>
        <begin position="57"/>
        <end position="120"/>
    </location>
</feature>
<feature type="region of interest" description="Disordered" evidence="1">
    <location>
        <begin position="36"/>
        <end position="120"/>
    </location>
</feature>
<evidence type="ECO:0000313" key="3">
    <source>
        <dbReference type="Proteomes" id="UP000287866"/>
    </source>
</evidence>
<dbReference type="Proteomes" id="UP000287866">
    <property type="component" value="Unassembled WGS sequence"/>
</dbReference>
<sequence>MRRIALFALGAAVAVTPALVGLVGNASFAQRLPVRPPAAVAATPTPTTPTPTTSDDPVTHDAGDDHGGDRPRAASDDPVTHDAGDDHSGDDHGGDDRGVSRDDHDDHEDGDRSGGHGSDD</sequence>
<evidence type="ECO:0000256" key="1">
    <source>
        <dbReference type="SAM" id="MobiDB-lite"/>
    </source>
</evidence>
<name>A0A8T6R4A7_9MICO</name>
<accession>A0A8T6R4A7</accession>
<keyword evidence="3" id="KW-1185">Reference proteome</keyword>
<evidence type="ECO:0000313" key="2">
    <source>
        <dbReference type="EMBL" id="NHA68310.1"/>
    </source>
</evidence>
<protein>
    <submittedName>
        <fullName evidence="2">Uncharacterized protein</fullName>
    </submittedName>
</protein>
<reference evidence="2" key="1">
    <citation type="submission" date="2020-03" db="EMBL/GenBank/DDBJ databases">
        <title>Phycicoccus flavus sp. nov., a novel endophytic actinobacterium isolated from branch of Kandelia candel.</title>
        <authorList>
            <person name="Tuo L."/>
        </authorList>
    </citation>
    <scope>NUCLEOTIDE SEQUENCE</scope>
    <source>
        <strain evidence="2">CMS6Z-2</strain>
    </source>
</reference>
<dbReference type="RefSeq" id="WP_165566516.1">
    <property type="nucleotide sequence ID" value="NZ_SAYU02000026.1"/>
</dbReference>